<evidence type="ECO:0000259" key="5">
    <source>
        <dbReference type="Pfam" id="PF24391"/>
    </source>
</evidence>
<evidence type="ECO:0000313" key="6">
    <source>
        <dbReference type="EMBL" id="QNL99705.1"/>
    </source>
</evidence>
<evidence type="ECO:0000256" key="2">
    <source>
        <dbReference type="ARBA" id="ARBA00022741"/>
    </source>
</evidence>
<dbReference type="InterPro" id="IPR003607">
    <property type="entry name" value="HD/PDEase_dom"/>
</dbReference>
<dbReference type="PRINTS" id="PR00775">
    <property type="entry name" value="HEATSHOCK90"/>
</dbReference>
<keyword evidence="2" id="KW-0547">Nucleotide-binding</keyword>
<dbReference type="Pfam" id="PF13589">
    <property type="entry name" value="HATPase_c_3"/>
    <property type="match status" value="1"/>
</dbReference>
<dbReference type="EMBL" id="CP060632">
    <property type="protein sequence ID" value="QNL99705.1"/>
    <property type="molecule type" value="Genomic_DNA"/>
</dbReference>
<dbReference type="GO" id="GO:0005524">
    <property type="term" value="F:ATP binding"/>
    <property type="evidence" value="ECO:0007669"/>
    <property type="project" value="UniProtKB-KW"/>
</dbReference>
<keyword evidence="4" id="KW-0143">Chaperone</keyword>
<evidence type="ECO:0000256" key="3">
    <source>
        <dbReference type="ARBA" id="ARBA00022840"/>
    </source>
</evidence>
<protein>
    <submittedName>
        <fullName evidence="6">ATP-binding protein</fullName>
    </submittedName>
</protein>
<organism evidence="6 7">
    <name type="scientific">Wujia chipingensis</name>
    <dbReference type="NCBI Taxonomy" id="2763670"/>
    <lineage>
        <taxon>Bacteria</taxon>
        <taxon>Bacillati</taxon>
        <taxon>Bacillota</taxon>
        <taxon>Clostridia</taxon>
        <taxon>Lachnospirales</taxon>
        <taxon>Lachnospiraceae</taxon>
        <taxon>Wujia</taxon>
    </lineage>
</organism>
<dbReference type="InterPro" id="IPR001404">
    <property type="entry name" value="Hsp90_fam"/>
</dbReference>
<dbReference type="CDD" id="cd00077">
    <property type="entry name" value="HDc"/>
    <property type="match status" value="1"/>
</dbReference>
<reference evidence="6 7" key="1">
    <citation type="submission" date="2020-08" db="EMBL/GenBank/DDBJ databases">
        <authorList>
            <person name="Liu C."/>
            <person name="Sun Q."/>
        </authorList>
    </citation>
    <scope>NUCLEOTIDE SEQUENCE [LARGE SCALE GENOMIC DNA]</scope>
    <source>
        <strain evidence="6 7">NSJ-4</strain>
    </source>
</reference>
<dbReference type="Gene3D" id="3.30.565.10">
    <property type="entry name" value="Histidine kinase-like ATPase, C-terminal domain"/>
    <property type="match status" value="1"/>
</dbReference>
<accession>A0A7G9FMC4</accession>
<dbReference type="Pfam" id="PF24391">
    <property type="entry name" value="HD-CE"/>
    <property type="match status" value="1"/>
</dbReference>
<evidence type="ECO:0000313" key="7">
    <source>
        <dbReference type="Proteomes" id="UP000515819"/>
    </source>
</evidence>
<dbReference type="Gene3D" id="1.10.3210.10">
    <property type="entry name" value="Hypothetical protein af1432"/>
    <property type="match status" value="1"/>
</dbReference>
<evidence type="ECO:0000256" key="1">
    <source>
        <dbReference type="ARBA" id="ARBA00008239"/>
    </source>
</evidence>
<keyword evidence="7" id="KW-1185">Reference proteome</keyword>
<keyword evidence="3 6" id="KW-0067">ATP-binding</keyword>
<dbReference type="SUPFAM" id="SSF55874">
    <property type="entry name" value="ATPase domain of HSP90 chaperone/DNA topoisomerase II/histidine kinase"/>
    <property type="match status" value="1"/>
</dbReference>
<evidence type="ECO:0000256" key="4">
    <source>
        <dbReference type="ARBA" id="ARBA00023186"/>
    </source>
</evidence>
<dbReference type="PANTHER" id="PTHR11528">
    <property type="entry name" value="HEAT SHOCK PROTEIN 90 FAMILY MEMBER"/>
    <property type="match status" value="1"/>
</dbReference>
<gene>
    <name evidence="6" type="ORF">H9Q76_13525</name>
</gene>
<dbReference type="AlphaFoldDB" id="A0A7G9FMC4"/>
<dbReference type="GO" id="GO:0140662">
    <property type="term" value="F:ATP-dependent protein folding chaperone"/>
    <property type="evidence" value="ECO:0007669"/>
    <property type="project" value="InterPro"/>
</dbReference>
<dbReference type="Proteomes" id="UP000515819">
    <property type="component" value="Chromosome"/>
</dbReference>
<dbReference type="RefSeq" id="WP_249321317.1">
    <property type="nucleotide sequence ID" value="NZ_CP060632.1"/>
</dbReference>
<dbReference type="KEGG" id="wcp:H9Q76_13525"/>
<dbReference type="InterPro" id="IPR036890">
    <property type="entry name" value="HATPase_C_sf"/>
</dbReference>
<sequence length="824" mass="95241">MIDKVQETHLYKWLCEKNSEFLGQVNEAIRYAEIMLPLVSKVFADYTVHGIRHSINVMEYMFSLITDIDLLSDLEVVLLIYSALFHDIGMVTNENEINDIKSDNSVLGERKYSKVFEKYGEENISLQECIRPVHGKRSREHIENQMDEKLFLIPDSSVVSFRDELGLICMSHNEDFEWIEKELVNQSKKGHFEINSQYIAVLLRIADYLDIDEQRAPLYLYKYLQPKEFGDLEWKQHFVIENFDKVVMNEKTGLKEIIFQGTSQEPSVHRKLLKYFDSINGELRNAVSLCERFVDAKYLLPLKTSVINKIQTKDFSFSDLRLSLDYNAVTNLLMGEHIYGDKKYGLRELIQNSIDACKTMEESSLQMEEFRYQKYQPFISIVLDKDRRQVVIMDNGSGMSIEILKKYFLNVGVSYYASDDYLLQGRNYSPIGHYGIGFLACFMLSNRVEVKTVYYKDHKMNRISFEKNSEYICLTYENDSRQQGTEIILDYDQCMGVFENKVESLVSFVERNFLDSGIPIKISTMENGKPNTIECVVKEIEQIIPDNICLNDYLDGVEAYIDCTYKQINFATHLRDLNGCDSYYYDDENYSLDREEGLLIRDCVNNGKIQLMNIPIISESDENDFLKAYEVLEDYEEALGKIGCFESINVWAREEEITGYALYVEESSASIIGGYTLGAFRDQFSHASYTPVQTTYVEKAVIANESNMVLPYNESCVVSGNYRWERTDLCYVKNVLLSGLKISVPYLVDGVVLKGAVINIKNPEFVPNVSRNNISTLQQTKLSYAIGKAIHMWIRDNVSLTSEQKGLLDLFIESKYSMANYCLK</sequence>
<dbReference type="GO" id="GO:0016887">
    <property type="term" value="F:ATP hydrolysis activity"/>
    <property type="evidence" value="ECO:0007669"/>
    <property type="project" value="InterPro"/>
</dbReference>
<proteinExistence type="inferred from homology"/>
<comment type="similarity">
    <text evidence="1">Belongs to the heat shock protein 90 family.</text>
</comment>
<name>A0A7G9FMC4_9FIRM</name>
<feature type="domain" description="HD-CE" evidence="5">
    <location>
        <begin position="43"/>
        <end position="285"/>
    </location>
</feature>
<dbReference type="InterPro" id="IPR020575">
    <property type="entry name" value="Hsp90_N"/>
</dbReference>
<dbReference type="SUPFAM" id="SSF109604">
    <property type="entry name" value="HD-domain/PDEase-like"/>
    <property type="match status" value="1"/>
</dbReference>
<dbReference type="InterPro" id="IPR056471">
    <property type="entry name" value="HD-CE"/>
</dbReference>
<dbReference type="GO" id="GO:0051082">
    <property type="term" value="F:unfolded protein binding"/>
    <property type="evidence" value="ECO:0007669"/>
    <property type="project" value="InterPro"/>
</dbReference>